<evidence type="ECO:0000313" key="2">
    <source>
        <dbReference type="Proteomes" id="UP000823388"/>
    </source>
</evidence>
<evidence type="ECO:0000313" key="1">
    <source>
        <dbReference type="EMBL" id="KAG2621712.1"/>
    </source>
</evidence>
<reference evidence="1" key="1">
    <citation type="submission" date="2020-05" db="EMBL/GenBank/DDBJ databases">
        <title>WGS assembly of Panicum virgatum.</title>
        <authorList>
            <person name="Lovell J.T."/>
            <person name="Jenkins J."/>
            <person name="Shu S."/>
            <person name="Juenger T.E."/>
            <person name="Schmutz J."/>
        </authorList>
    </citation>
    <scope>NUCLEOTIDE SEQUENCE</scope>
    <source>
        <strain evidence="1">AP13</strain>
    </source>
</reference>
<proteinExistence type="predicted"/>
<dbReference type="Proteomes" id="UP000823388">
    <property type="component" value="Chromosome 3N"/>
</dbReference>
<gene>
    <name evidence="1" type="ORF">PVAP13_3NG302983</name>
</gene>
<name>A0A8T0UAK6_PANVG</name>
<dbReference type="EMBL" id="CM029042">
    <property type="protein sequence ID" value="KAG2621712.1"/>
    <property type="molecule type" value="Genomic_DNA"/>
</dbReference>
<sequence length="98" mass="10710">MMAGRSQFSSAPLAPLTADLALRSTASPRCTVTMWSLVAIDTGRDALAGPSHPLSLGDEGCRRRCWCSYSGCNNRMMPLNLRRRGSRHHGFVDQVQCS</sequence>
<comment type="caution">
    <text evidence="1">The sequence shown here is derived from an EMBL/GenBank/DDBJ whole genome shotgun (WGS) entry which is preliminary data.</text>
</comment>
<organism evidence="1 2">
    <name type="scientific">Panicum virgatum</name>
    <name type="common">Blackwell switchgrass</name>
    <dbReference type="NCBI Taxonomy" id="38727"/>
    <lineage>
        <taxon>Eukaryota</taxon>
        <taxon>Viridiplantae</taxon>
        <taxon>Streptophyta</taxon>
        <taxon>Embryophyta</taxon>
        <taxon>Tracheophyta</taxon>
        <taxon>Spermatophyta</taxon>
        <taxon>Magnoliopsida</taxon>
        <taxon>Liliopsida</taxon>
        <taxon>Poales</taxon>
        <taxon>Poaceae</taxon>
        <taxon>PACMAD clade</taxon>
        <taxon>Panicoideae</taxon>
        <taxon>Panicodae</taxon>
        <taxon>Paniceae</taxon>
        <taxon>Panicinae</taxon>
        <taxon>Panicum</taxon>
        <taxon>Panicum sect. Hiantes</taxon>
    </lineage>
</organism>
<protein>
    <submittedName>
        <fullName evidence="1">Uncharacterized protein</fullName>
    </submittedName>
</protein>
<accession>A0A8T0UAK6</accession>
<dbReference type="AlphaFoldDB" id="A0A8T0UAK6"/>
<keyword evidence="2" id="KW-1185">Reference proteome</keyword>